<keyword evidence="2" id="KW-0378">Hydrolase</keyword>
<dbReference type="GO" id="GO:0016787">
    <property type="term" value="F:hydrolase activity"/>
    <property type="evidence" value="ECO:0007669"/>
    <property type="project" value="UniProtKB-KW"/>
</dbReference>
<accession>A0A970B7J2</accession>
<gene>
    <name evidence="2" type="ORF">G7Y82_16740</name>
</gene>
<organism evidence="2 3">
    <name type="scientific">Solimonas marina</name>
    <dbReference type="NCBI Taxonomy" id="2714601"/>
    <lineage>
        <taxon>Bacteria</taxon>
        <taxon>Pseudomonadati</taxon>
        <taxon>Pseudomonadota</taxon>
        <taxon>Gammaproteobacteria</taxon>
        <taxon>Nevskiales</taxon>
        <taxon>Nevskiaceae</taxon>
        <taxon>Solimonas</taxon>
    </lineage>
</organism>
<protein>
    <submittedName>
        <fullName evidence="2">Alpha/beta hydrolase</fullName>
    </submittedName>
</protein>
<evidence type="ECO:0000259" key="1">
    <source>
        <dbReference type="Pfam" id="PF00561"/>
    </source>
</evidence>
<dbReference type="Proteomes" id="UP000653472">
    <property type="component" value="Unassembled WGS sequence"/>
</dbReference>
<dbReference type="PRINTS" id="PR00111">
    <property type="entry name" value="ABHYDROLASE"/>
</dbReference>
<proteinExistence type="predicted"/>
<evidence type="ECO:0000313" key="3">
    <source>
        <dbReference type="Proteomes" id="UP000653472"/>
    </source>
</evidence>
<evidence type="ECO:0000313" key="2">
    <source>
        <dbReference type="EMBL" id="NKF23963.1"/>
    </source>
</evidence>
<name>A0A970B7J2_9GAMM</name>
<sequence length="305" mass="32976">MRRCPDNRSGCIEERRVSHEIETRRYVMPSGIEIAADVGGAPSRPAVILMHGGGQTRHSWGGAMRELLRQGYHVINFDARGHGDSSWAPDADYSLTTMANDLRAIIATLPSPPALVGASMGGATSLYACGDAAAKGETLAAALVVVDIVPRVDRKGAEKIAAFMGAHTNGFATLEDASDAVAAYNAHRPRPKDPSGLMKNLRRHADGRLYWHWDPAFVTRASRAEPPQMATLLLEAAGRVRVPTLLVRGMQSDIVSEEGVEEFRRHLQGLEVYDVVGAGHMVAGDRNDAFNEGVIGFLRRHLPEA</sequence>
<dbReference type="SUPFAM" id="SSF53474">
    <property type="entry name" value="alpha/beta-Hydrolases"/>
    <property type="match status" value="1"/>
</dbReference>
<comment type="caution">
    <text evidence="2">The sequence shown here is derived from an EMBL/GenBank/DDBJ whole genome shotgun (WGS) entry which is preliminary data.</text>
</comment>
<dbReference type="InterPro" id="IPR000073">
    <property type="entry name" value="AB_hydrolase_1"/>
</dbReference>
<dbReference type="PANTHER" id="PTHR43194">
    <property type="entry name" value="HYDROLASE ALPHA/BETA FOLD FAMILY"/>
    <property type="match status" value="1"/>
</dbReference>
<dbReference type="InterPro" id="IPR050228">
    <property type="entry name" value="Carboxylesterase_BioH"/>
</dbReference>
<dbReference type="AlphaFoldDB" id="A0A970B7J2"/>
<dbReference type="Gene3D" id="3.40.50.1820">
    <property type="entry name" value="alpha/beta hydrolase"/>
    <property type="match status" value="1"/>
</dbReference>
<dbReference type="InterPro" id="IPR029058">
    <property type="entry name" value="AB_hydrolase_fold"/>
</dbReference>
<keyword evidence="3" id="KW-1185">Reference proteome</keyword>
<dbReference type="PANTHER" id="PTHR43194:SF2">
    <property type="entry name" value="PEROXISOMAL MEMBRANE PROTEIN LPX1"/>
    <property type="match status" value="1"/>
</dbReference>
<reference evidence="2" key="1">
    <citation type="submission" date="2020-03" db="EMBL/GenBank/DDBJ databases">
        <title>Solimonas marina sp. nov., isolated from deep seawater of the Pacific Ocean.</title>
        <authorList>
            <person name="Liu X."/>
            <person name="Lai Q."/>
            <person name="Sun F."/>
            <person name="Gai Y."/>
            <person name="Li G."/>
            <person name="Shao Z."/>
        </authorList>
    </citation>
    <scope>NUCLEOTIDE SEQUENCE</scope>
    <source>
        <strain evidence="2">C16B3</strain>
    </source>
</reference>
<dbReference type="EMBL" id="JAAVXB010000011">
    <property type="protein sequence ID" value="NKF23963.1"/>
    <property type="molecule type" value="Genomic_DNA"/>
</dbReference>
<dbReference type="Pfam" id="PF00561">
    <property type="entry name" value="Abhydrolase_1"/>
    <property type="match status" value="1"/>
</dbReference>
<feature type="domain" description="AB hydrolase-1" evidence="1">
    <location>
        <begin position="45"/>
        <end position="282"/>
    </location>
</feature>